<evidence type="ECO:0000313" key="3">
    <source>
        <dbReference type="Proteomes" id="UP000095281"/>
    </source>
</evidence>
<feature type="compositionally biased region" description="Low complexity" evidence="1">
    <location>
        <begin position="324"/>
        <end position="335"/>
    </location>
</feature>
<feature type="compositionally biased region" description="Low complexity" evidence="1">
    <location>
        <begin position="20"/>
        <end position="30"/>
    </location>
</feature>
<proteinExistence type="predicted"/>
<feature type="region of interest" description="Disordered" evidence="1">
    <location>
        <begin position="12"/>
        <end position="32"/>
    </location>
</feature>
<feature type="region of interest" description="Disordered" evidence="1">
    <location>
        <begin position="277"/>
        <end position="300"/>
    </location>
</feature>
<protein>
    <submittedName>
        <fullName evidence="4">Uncharacterized protein</fullName>
    </submittedName>
</protein>
<feature type="compositionally biased region" description="Polar residues" evidence="1">
    <location>
        <begin position="166"/>
        <end position="179"/>
    </location>
</feature>
<feature type="compositionally biased region" description="Polar residues" evidence="1">
    <location>
        <begin position="277"/>
        <end position="293"/>
    </location>
</feature>
<sequence>MWIRRNNVFARNGHNNGVGPNIQSPNSSNPPFNPNHRRYRTCCCHSKTFTLSFGMIELFLICFILVAVGPDFNNKYCINHHHPPPPNSPLPPPPPAEGPPPQEGLPQPPPPNDSNNNNTASETHLEVAGPMAKRRRKRQLLDEAVPSGLPQSATVPDVMALIGQKSPLTPETPPNNGETNDNKPIINETEENIKMEDQEDPRAEASINRISWIIIILLIIGAIISTLFYPPHSEHLFGQIILCIFLFILCLIIMLFVKSQIACIQFVKRSAETGFSISNTRPFAPPSTASQSDGARPNEQVRKVVHTSIRKLPGPSAKRYQQENISSNQNNFKKQNSIEDENNNFSQMTMTTLAALGTSNSSGNSTTRPSTAGSLMQTNRSGVIKGFVGVCESNIENNPSSRGSSAEERRSTPLNSLNGGIRETNFGGEVRVINGTLPPLRHTYKINTN</sequence>
<name>A0A1I8BZT2_MELHA</name>
<dbReference type="Proteomes" id="UP000095281">
    <property type="component" value="Unplaced"/>
</dbReference>
<dbReference type="WBParaSite" id="MhA1_Contig81.frz3.gene7">
    <property type="protein sequence ID" value="MhA1_Contig81.frz3.gene7"/>
    <property type="gene ID" value="MhA1_Contig81.frz3.gene7"/>
</dbReference>
<feature type="region of interest" description="Disordered" evidence="1">
    <location>
        <begin position="165"/>
        <end position="184"/>
    </location>
</feature>
<evidence type="ECO:0000313" key="4">
    <source>
        <dbReference type="WBParaSite" id="MhA1_Contig81.frz3.gene7"/>
    </source>
</evidence>
<feature type="region of interest" description="Disordered" evidence="1">
    <location>
        <begin position="85"/>
        <end position="121"/>
    </location>
</feature>
<feature type="transmembrane region" description="Helical" evidence="2">
    <location>
        <begin position="236"/>
        <end position="257"/>
    </location>
</feature>
<feature type="compositionally biased region" description="Pro residues" evidence="1">
    <location>
        <begin position="85"/>
        <end position="112"/>
    </location>
</feature>
<feature type="transmembrane region" description="Helical" evidence="2">
    <location>
        <begin position="210"/>
        <end position="230"/>
    </location>
</feature>
<feature type="transmembrane region" description="Helical" evidence="2">
    <location>
        <begin position="49"/>
        <end position="68"/>
    </location>
</feature>
<keyword evidence="2" id="KW-0812">Transmembrane</keyword>
<feature type="region of interest" description="Disordered" evidence="1">
    <location>
        <begin position="315"/>
        <end position="336"/>
    </location>
</feature>
<keyword evidence="3" id="KW-1185">Reference proteome</keyword>
<accession>A0A1I8BZT2</accession>
<reference evidence="4" key="1">
    <citation type="submission" date="2016-11" db="UniProtKB">
        <authorList>
            <consortium name="WormBaseParasite"/>
        </authorList>
    </citation>
    <scope>IDENTIFICATION</scope>
</reference>
<organism evidence="3 4">
    <name type="scientific">Meloidogyne hapla</name>
    <name type="common">Root-knot nematode worm</name>
    <dbReference type="NCBI Taxonomy" id="6305"/>
    <lineage>
        <taxon>Eukaryota</taxon>
        <taxon>Metazoa</taxon>
        <taxon>Ecdysozoa</taxon>
        <taxon>Nematoda</taxon>
        <taxon>Chromadorea</taxon>
        <taxon>Rhabditida</taxon>
        <taxon>Tylenchina</taxon>
        <taxon>Tylenchomorpha</taxon>
        <taxon>Tylenchoidea</taxon>
        <taxon>Meloidogynidae</taxon>
        <taxon>Meloidogyninae</taxon>
        <taxon>Meloidogyne</taxon>
    </lineage>
</organism>
<keyword evidence="2" id="KW-1133">Transmembrane helix</keyword>
<evidence type="ECO:0000256" key="2">
    <source>
        <dbReference type="SAM" id="Phobius"/>
    </source>
</evidence>
<dbReference type="AlphaFoldDB" id="A0A1I8BZT2"/>
<feature type="region of interest" description="Disordered" evidence="1">
    <location>
        <begin position="395"/>
        <end position="422"/>
    </location>
</feature>
<evidence type="ECO:0000256" key="1">
    <source>
        <dbReference type="SAM" id="MobiDB-lite"/>
    </source>
</evidence>
<keyword evidence="2" id="KW-0472">Membrane</keyword>